<comment type="catalytic activity">
    <reaction evidence="1">
        <text>Hydrolysis of proteins with broad specificity, and of Bz-Arg-OEt &gt; Ac-Tyr-OEt. Does not hydrolyze peptide amides.</text>
        <dbReference type="EC" id="3.4.21.63"/>
    </reaction>
</comment>
<dbReference type="InterPro" id="IPR050131">
    <property type="entry name" value="Peptidase_S8_subtilisin-like"/>
</dbReference>
<sequence length="517" mass="57379">KSVEDYLKKHYIRTRGDMAAAKILYEIRDGSGKYATIPKYKATYFDISDRTTITYRAIEKIASTLDFEDTLRLVHLPKLEPLSFTTPARKPGKTDIEKVFENLFNDVTKIFKVTVDDLCDPPYQDAAIKECLKGKNIETWDWKKLDMCPDVIFEAAPGLTKLHLYWSGRNVVLHGWMGLCRLGHVEKIIVHVEQKHGWITCMEEFSSKLHQLDGQTKHKPIGPVHVALIDDGVAIQELPIECPVGITGYSCHTQPGSPSSSRSSSPTRSRSNSFIRTRPHYQSSGGHGTTMAVQIYRICPKARLHVIKLEDNTNSRDGKRSITPESAAHAINNAIDSQADIISMSWTIDIPSDIDENPNFRLLREALQRADQRNILMFCSASDRGANNPATFPAQASANIFRIGAAKQSGQMVDNVGSPDNVDYTCPGDSVNTEWLDPSGVMRTDWHTGSSVATALAAGLAALILYCVQVLVARGDTEDELQKASASLKKLKTPDGMKKALGVMQDDAKYLAVWNIF</sequence>
<evidence type="ECO:0000256" key="14">
    <source>
        <dbReference type="PROSITE-ProRule" id="PRU01240"/>
    </source>
</evidence>
<evidence type="ECO:0000256" key="3">
    <source>
        <dbReference type="ARBA" id="ARBA00011951"/>
    </source>
</evidence>
<proteinExistence type="inferred from homology"/>
<feature type="active site" description="Charge relay system" evidence="14">
    <location>
        <position position="287"/>
    </location>
</feature>
<feature type="region of interest" description="Disordered" evidence="15">
    <location>
        <begin position="252"/>
        <end position="287"/>
    </location>
</feature>
<comment type="caution">
    <text evidence="17">The sequence shown here is derived from an EMBL/GenBank/DDBJ whole genome shotgun (WGS) entry which is preliminary data.</text>
</comment>
<name>A0A317VNS3_9EURO</name>
<evidence type="ECO:0000256" key="15">
    <source>
        <dbReference type="SAM" id="MobiDB-lite"/>
    </source>
</evidence>
<keyword evidence="18" id="KW-1185">Reference proteome</keyword>
<accession>A0A317VNS3</accession>
<evidence type="ECO:0000256" key="4">
    <source>
        <dbReference type="ARBA" id="ARBA00019429"/>
    </source>
</evidence>
<comment type="similarity">
    <text evidence="2 14">Belongs to the peptidase S8 family.</text>
</comment>
<keyword evidence="14" id="KW-0378">Hydrolase</keyword>
<evidence type="ECO:0000256" key="2">
    <source>
        <dbReference type="ARBA" id="ARBA00011073"/>
    </source>
</evidence>
<dbReference type="InterPro" id="IPR000209">
    <property type="entry name" value="Peptidase_S8/S53_dom"/>
</dbReference>
<dbReference type="GO" id="GO:0006508">
    <property type="term" value="P:proteolysis"/>
    <property type="evidence" value="ECO:0007669"/>
    <property type="project" value="UniProtKB-KW"/>
</dbReference>
<feature type="non-terminal residue" evidence="17">
    <location>
        <position position="517"/>
    </location>
</feature>
<dbReference type="GO" id="GO:0004252">
    <property type="term" value="F:serine-type endopeptidase activity"/>
    <property type="evidence" value="ECO:0007669"/>
    <property type="project" value="UniProtKB-UniRule"/>
</dbReference>
<reference evidence="17 18" key="1">
    <citation type="submission" date="2016-12" db="EMBL/GenBank/DDBJ databases">
        <title>The genomes of Aspergillus section Nigri reveals drivers in fungal speciation.</title>
        <authorList>
            <consortium name="DOE Joint Genome Institute"/>
            <person name="Vesth T.C."/>
            <person name="Nybo J."/>
            <person name="Theobald S."/>
            <person name="Brandl J."/>
            <person name="Frisvad J.C."/>
            <person name="Nielsen K.F."/>
            <person name="Lyhne E.K."/>
            <person name="Kogle M.E."/>
            <person name="Kuo A."/>
            <person name="Riley R."/>
            <person name="Clum A."/>
            <person name="Nolan M."/>
            <person name="Lipzen A."/>
            <person name="Salamov A."/>
            <person name="Henrissat B."/>
            <person name="Wiebenga A."/>
            <person name="De Vries R.P."/>
            <person name="Grigoriev I.V."/>
            <person name="Mortensen U.H."/>
            <person name="Andersen M.R."/>
            <person name="Baker S.E."/>
        </authorList>
    </citation>
    <scope>NUCLEOTIDE SEQUENCE [LARGE SCALE GENOMIC DNA]</scope>
    <source>
        <strain evidence="17 18">CBS 115572</strain>
    </source>
</reference>
<dbReference type="EMBL" id="MSFK01000030">
    <property type="protein sequence ID" value="PWY74518.1"/>
    <property type="molecule type" value="Genomic_DNA"/>
</dbReference>
<dbReference type="RefSeq" id="XP_025463711.1">
    <property type="nucleotide sequence ID" value="XM_025607395.1"/>
</dbReference>
<dbReference type="PROSITE" id="PS51892">
    <property type="entry name" value="SUBTILASE"/>
    <property type="match status" value="1"/>
</dbReference>
<evidence type="ECO:0000313" key="17">
    <source>
        <dbReference type="EMBL" id="PWY74518.1"/>
    </source>
</evidence>
<gene>
    <name evidence="17" type="ORF">BO94DRAFT_419657</name>
</gene>
<feature type="domain" description="Peptidase S8/S53" evidence="16">
    <location>
        <begin position="224"/>
        <end position="465"/>
    </location>
</feature>
<evidence type="ECO:0000256" key="1">
    <source>
        <dbReference type="ARBA" id="ARBA00001242"/>
    </source>
</evidence>
<dbReference type="InterPro" id="IPR036852">
    <property type="entry name" value="Peptidase_S8/S53_dom_sf"/>
</dbReference>
<evidence type="ECO:0000256" key="8">
    <source>
        <dbReference type="ARBA" id="ARBA00023145"/>
    </source>
</evidence>
<dbReference type="SUPFAM" id="SSF52743">
    <property type="entry name" value="Subtilisin-like"/>
    <property type="match status" value="1"/>
</dbReference>
<feature type="non-terminal residue" evidence="17">
    <location>
        <position position="1"/>
    </location>
</feature>
<keyword evidence="6" id="KW-0732">Signal</keyword>
<keyword evidence="5 14" id="KW-0645">Protease</keyword>
<dbReference type="OrthoDB" id="4505576at2759"/>
<evidence type="ECO:0000256" key="9">
    <source>
        <dbReference type="ARBA" id="ARBA00031236"/>
    </source>
</evidence>
<dbReference type="Pfam" id="PF00082">
    <property type="entry name" value="Peptidase_S8"/>
    <property type="match status" value="1"/>
</dbReference>
<dbReference type="EC" id="3.4.21.63" evidence="3"/>
<dbReference type="GeneID" id="37109538"/>
<feature type="active site" description="Charge relay system" evidence="14">
    <location>
        <position position="451"/>
    </location>
</feature>
<keyword evidence="8" id="KW-0865">Zymogen</keyword>
<evidence type="ECO:0000256" key="13">
    <source>
        <dbReference type="ARBA" id="ARBA00033459"/>
    </source>
</evidence>
<dbReference type="PANTHER" id="PTHR43806">
    <property type="entry name" value="PEPTIDASE S8"/>
    <property type="match status" value="1"/>
</dbReference>
<protein>
    <recommendedName>
        <fullName evidence="4">Alkaline protease 1</fullName>
        <ecNumber evidence="3">3.4.21.63</ecNumber>
    </recommendedName>
    <alternativeName>
        <fullName evidence="13">Aspergillopeptidase B</fullName>
    </alternativeName>
    <alternativeName>
        <fullName evidence="12">Aspergillus proteinase B</fullName>
    </alternativeName>
    <alternativeName>
        <fullName evidence="11">Elastase</fullName>
    </alternativeName>
    <alternativeName>
        <fullName evidence="10">Elastinolytic serine proteinase</fullName>
    </alternativeName>
    <alternativeName>
        <fullName evidence="9">Oryzin</fullName>
    </alternativeName>
</protein>
<dbReference type="Proteomes" id="UP000246702">
    <property type="component" value="Unassembled WGS sequence"/>
</dbReference>
<dbReference type="PANTHER" id="PTHR43806:SF58">
    <property type="entry name" value="ALKALINE PROTEASE 1-RELATED"/>
    <property type="match status" value="1"/>
</dbReference>
<evidence type="ECO:0000256" key="10">
    <source>
        <dbReference type="ARBA" id="ARBA00031429"/>
    </source>
</evidence>
<organism evidence="17 18">
    <name type="scientific">Aspergillus sclerotioniger CBS 115572</name>
    <dbReference type="NCBI Taxonomy" id="1450535"/>
    <lineage>
        <taxon>Eukaryota</taxon>
        <taxon>Fungi</taxon>
        <taxon>Dikarya</taxon>
        <taxon>Ascomycota</taxon>
        <taxon>Pezizomycotina</taxon>
        <taxon>Eurotiomycetes</taxon>
        <taxon>Eurotiomycetidae</taxon>
        <taxon>Eurotiales</taxon>
        <taxon>Aspergillaceae</taxon>
        <taxon>Aspergillus</taxon>
        <taxon>Aspergillus subgen. Circumdati</taxon>
    </lineage>
</organism>
<evidence type="ECO:0000256" key="12">
    <source>
        <dbReference type="ARBA" id="ARBA00033045"/>
    </source>
</evidence>
<dbReference type="STRING" id="1450535.A0A317VNS3"/>
<evidence type="ECO:0000259" key="16">
    <source>
        <dbReference type="Pfam" id="PF00082"/>
    </source>
</evidence>
<evidence type="ECO:0000313" key="18">
    <source>
        <dbReference type="Proteomes" id="UP000246702"/>
    </source>
</evidence>
<feature type="active site" description="Charge relay system" evidence="14">
    <location>
        <position position="230"/>
    </location>
</feature>
<evidence type="ECO:0000256" key="6">
    <source>
        <dbReference type="ARBA" id="ARBA00022729"/>
    </source>
</evidence>
<feature type="compositionally biased region" description="Low complexity" evidence="15">
    <location>
        <begin position="255"/>
        <end position="273"/>
    </location>
</feature>
<dbReference type="Gene3D" id="3.40.50.200">
    <property type="entry name" value="Peptidase S8/S53 domain"/>
    <property type="match status" value="1"/>
</dbReference>
<keyword evidence="7 14" id="KW-0720">Serine protease</keyword>
<evidence type="ECO:0000256" key="7">
    <source>
        <dbReference type="ARBA" id="ARBA00022825"/>
    </source>
</evidence>
<dbReference type="AlphaFoldDB" id="A0A317VNS3"/>
<evidence type="ECO:0000256" key="5">
    <source>
        <dbReference type="ARBA" id="ARBA00022670"/>
    </source>
</evidence>
<evidence type="ECO:0000256" key="11">
    <source>
        <dbReference type="ARBA" id="ARBA00031855"/>
    </source>
</evidence>